<dbReference type="Proteomes" id="UP000075398">
    <property type="component" value="Unassembled WGS sequence"/>
</dbReference>
<protein>
    <submittedName>
        <fullName evidence="1">Uncharacterized protein</fullName>
    </submittedName>
</protein>
<gene>
    <name evidence="1" type="ORF">AMQ22_01077</name>
</gene>
<comment type="caution">
    <text evidence="1">The sequence shown here is derived from an EMBL/GenBank/DDBJ whole genome shotgun (WGS) entry which is preliminary data.</text>
</comment>
<organism evidence="1 2">
    <name type="scientific">Candidatus Methanofastidiosum methylothiophilum</name>
    <dbReference type="NCBI Taxonomy" id="1705564"/>
    <lineage>
        <taxon>Archaea</taxon>
        <taxon>Methanobacteriati</taxon>
        <taxon>Methanobacteriota</taxon>
        <taxon>Stenosarchaea group</taxon>
        <taxon>Candidatus Methanofastidiosia</taxon>
        <taxon>Candidatus Methanofastidiosales</taxon>
        <taxon>Candidatus Methanofastidiosaceae</taxon>
        <taxon>Candidatus Methanofastidiosum</taxon>
    </lineage>
</organism>
<reference evidence="1 2" key="1">
    <citation type="journal article" date="2016" name="ISME J.">
        <title>Chasing the elusive Euryarchaeota class WSA2: genomes reveal a uniquely fastidious methyl-reducing methanogen.</title>
        <authorList>
            <person name="Nobu M.K."/>
            <person name="Narihiro T."/>
            <person name="Kuroda K."/>
            <person name="Mei R."/>
            <person name="Liu W.T."/>
        </authorList>
    </citation>
    <scope>NUCLEOTIDE SEQUENCE [LARGE SCALE GENOMIC DNA]</scope>
    <source>
        <strain evidence="1">U1lsi0528_Bin055</strain>
    </source>
</reference>
<name>A0A150J425_9EURY</name>
<dbReference type="AlphaFoldDB" id="A0A150J425"/>
<accession>A0A150J425</accession>
<sequence>METAKKLEKEKKIWQDKVTLNPGDIVIKEFNCENYGMIEEGKYDFIGTAKNYGVSVTLKINRDEKPANLAGGKTNLNTEDYANLSIPFKRKDTISIILDNSATADVIEILYSLRGYILR</sequence>
<dbReference type="EMBL" id="LNGC01000040">
    <property type="protein sequence ID" value="KYC51942.1"/>
    <property type="molecule type" value="Genomic_DNA"/>
</dbReference>
<evidence type="ECO:0000313" key="2">
    <source>
        <dbReference type="Proteomes" id="UP000075398"/>
    </source>
</evidence>
<proteinExistence type="predicted"/>
<evidence type="ECO:0000313" key="1">
    <source>
        <dbReference type="EMBL" id="KYC51942.1"/>
    </source>
</evidence>